<organism evidence="1 2">
    <name type="scientific">Bordetella ansorpii</name>
    <dbReference type="NCBI Taxonomy" id="288768"/>
    <lineage>
        <taxon>Bacteria</taxon>
        <taxon>Pseudomonadati</taxon>
        <taxon>Pseudomonadota</taxon>
        <taxon>Betaproteobacteria</taxon>
        <taxon>Burkholderiales</taxon>
        <taxon>Alcaligenaceae</taxon>
        <taxon>Bordetella</taxon>
    </lineage>
</organism>
<name>A0A157QLX5_9BORD</name>
<dbReference type="AlphaFoldDB" id="A0A157QLX5"/>
<dbReference type="Proteomes" id="UP000077037">
    <property type="component" value="Unassembled WGS sequence"/>
</dbReference>
<proteinExistence type="predicted"/>
<evidence type="ECO:0000313" key="2">
    <source>
        <dbReference type="Proteomes" id="UP000077037"/>
    </source>
</evidence>
<protein>
    <submittedName>
        <fullName evidence="1">Uncharacterized protein</fullName>
    </submittedName>
</protein>
<gene>
    <name evidence="1" type="ORF">SAMEA1982600_03743</name>
</gene>
<sequence length="133" mass="15107">MPTQPNAMPLYMYRCPHCGSDDVGYEATSRFNPITQAWELNSEYDDAWCNECGDVSLHVYEMQGQALIDLREQVCAHQAAERMRDAAGDLFDALKRAVWFIEYASALTDAERMVRHAEVRQAWESALAKAVQS</sequence>
<dbReference type="OrthoDB" id="9813321at2"/>
<evidence type="ECO:0000313" key="1">
    <source>
        <dbReference type="EMBL" id="SAI46945.1"/>
    </source>
</evidence>
<accession>A0A157QLX5</accession>
<reference evidence="1 2" key="1">
    <citation type="submission" date="2016-03" db="EMBL/GenBank/DDBJ databases">
        <authorList>
            <consortium name="Pathogen Informatics"/>
        </authorList>
    </citation>
    <scope>NUCLEOTIDE SEQUENCE [LARGE SCALE GENOMIC DNA]</scope>
    <source>
        <strain evidence="1 2">NCTC13364</strain>
    </source>
</reference>
<dbReference type="EMBL" id="FKBS01000025">
    <property type="protein sequence ID" value="SAI46945.1"/>
    <property type="molecule type" value="Genomic_DNA"/>
</dbReference>
<dbReference type="RefSeq" id="WP_066416875.1">
    <property type="nucleotide sequence ID" value="NZ_FKBS01000025.1"/>
</dbReference>